<evidence type="ECO:0000259" key="2">
    <source>
        <dbReference type="Pfam" id="PF12172"/>
    </source>
</evidence>
<sequence>MSTVHKTDAPVGVEQTYFTSLAQGVWRVPRCGGCGLAVFYPRQICPQCGGGDFDWFEPSGRGVIHSTTTVRRPPEAGGDYNVCLVDLEEGFRMMSRVEDAPATRPCIGDAVRAVVRAHGDANRVVFSLDEQA</sequence>
<dbReference type="EMBL" id="CADIJM010000005">
    <property type="protein sequence ID" value="CAB3707664.1"/>
    <property type="molecule type" value="Genomic_DNA"/>
</dbReference>
<dbReference type="InterPro" id="IPR052513">
    <property type="entry name" value="Thioester_dehydratase-like"/>
</dbReference>
<dbReference type="Proteomes" id="UP000494214">
    <property type="component" value="Unassembled WGS sequence"/>
</dbReference>
<keyword evidence="4" id="KW-1185">Reference proteome</keyword>
<organism evidence="3 4">
    <name type="scientific">Achromobacter animicus</name>
    <dbReference type="NCBI Taxonomy" id="1389935"/>
    <lineage>
        <taxon>Bacteria</taxon>
        <taxon>Pseudomonadati</taxon>
        <taxon>Pseudomonadota</taxon>
        <taxon>Betaproteobacteria</taxon>
        <taxon>Burkholderiales</taxon>
        <taxon>Alcaligenaceae</taxon>
        <taxon>Achromobacter</taxon>
    </lineage>
</organism>
<dbReference type="PANTHER" id="PTHR34075">
    <property type="entry name" value="BLR3430 PROTEIN"/>
    <property type="match status" value="1"/>
</dbReference>
<evidence type="ECO:0000313" key="3">
    <source>
        <dbReference type="EMBL" id="CAB3707664.1"/>
    </source>
</evidence>
<dbReference type="InterPro" id="IPR012340">
    <property type="entry name" value="NA-bd_OB-fold"/>
</dbReference>
<evidence type="ECO:0000313" key="4">
    <source>
        <dbReference type="Proteomes" id="UP000494214"/>
    </source>
</evidence>
<accession>A0A6S7A149</accession>
<dbReference type="InterPro" id="IPR002878">
    <property type="entry name" value="ChsH2_C"/>
</dbReference>
<feature type="domain" description="ChsH2 rubredoxin-like zinc ribbon" evidence="2">
    <location>
        <begin position="21"/>
        <end position="54"/>
    </location>
</feature>
<dbReference type="Gene3D" id="6.10.30.10">
    <property type="match status" value="1"/>
</dbReference>
<dbReference type="AlphaFoldDB" id="A0A6S7A149"/>
<evidence type="ECO:0000259" key="1">
    <source>
        <dbReference type="Pfam" id="PF01796"/>
    </source>
</evidence>
<feature type="domain" description="ChsH2 C-terminal OB-fold" evidence="1">
    <location>
        <begin position="55"/>
        <end position="116"/>
    </location>
</feature>
<reference evidence="3 4" key="1">
    <citation type="submission" date="2020-04" db="EMBL/GenBank/DDBJ databases">
        <authorList>
            <person name="De Canck E."/>
        </authorList>
    </citation>
    <scope>NUCLEOTIDE SEQUENCE [LARGE SCALE GENOMIC DNA]</scope>
    <source>
        <strain evidence="3 4">LMG 26690</strain>
    </source>
</reference>
<gene>
    <name evidence="3" type="ORF">LMG26690_03006</name>
</gene>
<dbReference type="InterPro" id="IPR022002">
    <property type="entry name" value="ChsH2_Znr"/>
</dbReference>
<evidence type="ECO:0008006" key="5">
    <source>
        <dbReference type="Google" id="ProtNLM"/>
    </source>
</evidence>
<protein>
    <recommendedName>
        <fullName evidence="5">DUF35 domain-containing protein</fullName>
    </recommendedName>
</protein>
<dbReference type="PANTHER" id="PTHR34075:SF5">
    <property type="entry name" value="BLR3430 PROTEIN"/>
    <property type="match status" value="1"/>
</dbReference>
<dbReference type="SUPFAM" id="SSF50249">
    <property type="entry name" value="Nucleic acid-binding proteins"/>
    <property type="match status" value="1"/>
</dbReference>
<proteinExistence type="predicted"/>
<dbReference type="RefSeq" id="WP_175123833.1">
    <property type="nucleotide sequence ID" value="NZ_CADIJM010000005.1"/>
</dbReference>
<dbReference type="Pfam" id="PF12172">
    <property type="entry name" value="zf-ChsH2"/>
    <property type="match status" value="1"/>
</dbReference>
<name>A0A6S7A149_9BURK</name>
<dbReference type="Pfam" id="PF01796">
    <property type="entry name" value="OB_ChsH2_C"/>
    <property type="match status" value="1"/>
</dbReference>